<name>A0A0K6HUB2_9HYPH</name>
<dbReference type="GO" id="GO:0071949">
    <property type="term" value="F:FAD binding"/>
    <property type="evidence" value="ECO:0007669"/>
    <property type="project" value="InterPro"/>
</dbReference>
<organism evidence="2 3">
    <name type="scientific">Pannonibacter indicus</name>
    <dbReference type="NCBI Taxonomy" id="466044"/>
    <lineage>
        <taxon>Bacteria</taxon>
        <taxon>Pseudomonadati</taxon>
        <taxon>Pseudomonadota</taxon>
        <taxon>Alphaproteobacteria</taxon>
        <taxon>Hyphomicrobiales</taxon>
        <taxon>Stappiaceae</taxon>
        <taxon>Pannonibacter</taxon>
    </lineage>
</organism>
<dbReference type="GO" id="GO:0009882">
    <property type="term" value="F:blue light photoreceptor activity"/>
    <property type="evidence" value="ECO:0007669"/>
    <property type="project" value="InterPro"/>
</dbReference>
<feature type="domain" description="BLUF" evidence="1">
    <location>
        <begin position="4"/>
        <end position="99"/>
    </location>
</feature>
<keyword evidence="3" id="KW-1185">Reference proteome</keyword>
<protein>
    <submittedName>
        <fullName evidence="2">Sensors of blue-light using FAD</fullName>
    </submittedName>
</protein>
<dbReference type="PROSITE" id="PS50925">
    <property type="entry name" value="BLUF"/>
    <property type="match status" value="1"/>
</dbReference>
<dbReference type="OrthoDB" id="196105at2"/>
<dbReference type="SMART" id="SM01034">
    <property type="entry name" value="BLUF"/>
    <property type="match status" value="1"/>
</dbReference>
<reference evidence="3" key="1">
    <citation type="submission" date="2015-08" db="EMBL/GenBank/DDBJ databases">
        <authorList>
            <person name="Varghese N."/>
        </authorList>
    </citation>
    <scope>NUCLEOTIDE SEQUENCE [LARGE SCALE GENOMIC DNA]</scope>
    <source>
        <strain evidence="3">DSM 23407</strain>
    </source>
</reference>
<dbReference type="EMBL" id="CYHE01000003">
    <property type="protein sequence ID" value="CUA94441.1"/>
    <property type="molecule type" value="Genomic_DNA"/>
</dbReference>
<dbReference type="InterPro" id="IPR036046">
    <property type="entry name" value="Acylphosphatase-like_dom_sf"/>
</dbReference>
<dbReference type="RefSeq" id="WP_072242547.1">
    <property type="nucleotide sequence ID" value="NZ_CYHE01000003.1"/>
</dbReference>
<accession>A0A0K6HUB2</accession>
<evidence type="ECO:0000313" key="3">
    <source>
        <dbReference type="Proteomes" id="UP000183900"/>
    </source>
</evidence>
<dbReference type="SUPFAM" id="SSF54975">
    <property type="entry name" value="Acylphosphatase/BLUF domain-like"/>
    <property type="match status" value="1"/>
</dbReference>
<dbReference type="Gene3D" id="3.30.70.100">
    <property type="match status" value="1"/>
</dbReference>
<dbReference type="Pfam" id="PF04940">
    <property type="entry name" value="BLUF"/>
    <property type="match status" value="1"/>
</dbReference>
<evidence type="ECO:0000313" key="2">
    <source>
        <dbReference type="EMBL" id="CUA94441.1"/>
    </source>
</evidence>
<proteinExistence type="predicted"/>
<dbReference type="InterPro" id="IPR007024">
    <property type="entry name" value="BLUF_domain"/>
</dbReference>
<dbReference type="Proteomes" id="UP000183900">
    <property type="component" value="Unassembled WGS sequence"/>
</dbReference>
<gene>
    <name evidence="2" type="ORF">Ga0061067_103176</name>
</gene>
<dbReference type="AlphaFoldDB" id="A0A0K6HUB2"/>
<evidence type="ECO:0000259" key="1">
    <source>
        <dbReference type="PROSITE" id="PS50925"/>
    </source>
</evidence>
<sequence length="152" mass="16857">MPQLYHISYMSDAKPQALGPDVCESIRAIGQQCLRKNARLGLTGCLLFAGGKFFQTLEGETEDVEDTFGRISRDSRHKDLRVLSEGYIPERAFAGTTVTAPDCCLQLASEVLQELSQAVDTLALLHLHTRELETLLAVVTQPSRRHDFLLNA</sequence>